<evidence type="ECO:0000313" key="3">
    <source>
        <dbReference type="Proteomes" id="UP001317629"/>
    </source>
</evidence>
<feature type="compositionally biased region" description="Basic and acidic residues" evidence="1">
    <location>
        <begin position="34"/>
        <end position="44"/>
    </location>
</feature>
<dbReference type="Proteomes" id="UP001317629">
    <property type="component" value="Chromosome"/>
</dbReference>
<protein>
    <submittedName>
        <fullName evidence="2">Uncharacterized protein</fullName>
    </submittedName>
</protein>
<accession>A0ABN6VF53</accession>
<sequence length="120" mass="13604">MGQTEKLQGAFIKRRRDRDRRIETGLGVGGQGHDPFDVDRRQRNEPGALTVRPEASQARRRKREVRGAARNLFKGLYLSSVERFDGKDKRATRVLAQEDRPSGPNLGDRALDLDVRSCFA</sequence>
<evidence type="ECO:0000256" key="1">
    <source>
        <dbReference type="SAM" id="MobiDB-lite"/>
    </source>
</evidence>
<name>A0ABN6VF53_9HYPH</name>
<keyword evidence="3" id="KW-1185">Reference proteome</keyword>
<organism evidence="2 3">
    <name type="scientific">Methylocystis iwaonis</name>
    <dbReference type="NCBI Taxonomy" id="2885079"/>
    <lineage>
        <taxon>Bacteria</taxon>
        <taxon>Pseudomonadati</taxon>
        <taxon>Pseudomonadota</taxon>
        <taxon>Alphaproteobacteria</taxon>
        <taxon>Hyphomicrobiales</taxon>
        <taxon>Methylocystaceae</taxon>
        <taxon>Methylocystis</taxon>
    </lineage>
</organism>
<proteinExistence type="predicted"/>
<feature type="region of interest" description="Disordered" evidence="1">
    <location>
        <begin position="24"/>
        <end position="65"/>
    </location>
</feature>
<dbReference type="EMBL" id="AP027142">
    <property type="protein sequence ID" value="BDV33837.1"/>
    <property type="molecule type" value="Genomic_DNA"/>
</dbReference>
<evidence type="ECO:0000313" key="2">
    <source>
        <dbReference type="EMBL" id="BDV33837.1"/>
    </source>
</evidence>
<reference evidence="2 3" key="1">
    <citation type="journal article" date="2023" name="Int. J. Syst. Evol. Microbiol.">
        <title>Methylocystis iwaonis sp. nov., a type II methane-oxidizing bacterium from surface soil of a rice paddy field in Japan, and emended description of the genus Methylocystis (ex Whittenbury et al. 1970) Bowman et al. 1993.</title>
        <authorList>
            <person name="Kaise H."/>
            <person name="Sawadogo J.B."/>
            <person name="Alam M.S."/>
            <person name="Ueno C."/>
            <person name="Dianou D."/>
            <person name="Shinjo R."/>
            <person name="Asakawa S."/>
        </authorList>
    </citation>
    <scope>NUCLEOTIDE SEQUENCE [LARGE SCALE GENOMIC DNA]</scope>
    <source>
        <strain evidence="2 3">SS37A-Re</strain>
    </source>
</reference>
<gene>
    <name evidence="2" type="ORF">SS37A_13660</name>
</gene>